<comment type="caution">
    <text evidence="2">The sequence shown here is derived from an EMBL/GenBank/DDBJ whole genome shotgun (WGS) entry which is preliminary data.</text>
</comment>
<dbReference type="EMBL" id="BARV01001164">
    <property type="protein sequence ID" value="GAH92775.1"/>
    <property type="molecule type" value="Genomic_DNA"/>
</dbReference>
<sequence>MIFPEGTRSRKGYVLPFNPRVSYLAINLGVPVIPAYISNSNKKFISLILRINQLKINFGKPIYPVGYKKDREDFDRFGAKLKEEIIKLR</sequence>
<reference evidence="2" key="1">
    <citation type="journal article" date="2014" name="Front. Microbiol.">
        <title>High frequency of phylogenetically diverse reductive dehalogenase-homologous genes in deep subseafloor sedimentary metagenomes.</title>
        <authorList>
            <person name="Kawai M."/>
            <person name="Futagami T."/>
            <person name="Toyoda A."/>
            <person name="Takaki Y."/>
            <person name="Nishi S."/>
            <person name="Hori S."/>
            <person name="Arai W."/>
            <person name="Tsubouchi T."/>
            <person name="Morono Y."/>
            <person name="Uchiyama I."/>
            <person name="Ito T."/>
            <person name="Fujiyama A."/>
            <person name="Inagaki F."/>
            <person name="Takami H."/>
        </authorList>
    </citation>
    <scope>NUCLEOTIDE SEQUENCE</scope>
    <source>
        <strain evidence="2">Expedition CK06-06</strain>
    </source>
</reference>
<protein>
    <recommendedName>
        <fullName evidence="1">Phospholipid/glycerol acyltransferase domain-containing protein</fullName>
    </recommendedName>
</protein>
<evidence type="ECO:0000313" key="2">
    <source>
        <dbReference type="EMBL" id="GAH92775.1"/>
    </source>
</evidence>
<name>X1KGM3_9ZZZZ</name>
<accession>X1KGM3</accession>
<proteinExistence type="predicted"/>
<evidence type="ECO:0000259" key="1">
    <source>
        <dbReference type="Pfam" id="PF01553"/>
    </source>
</evidence>
<dbReference type="AlphaFoldDB" id="X1KGM3"/>
<dbReference type="CDD" id="cd07989">
    <property type="entry name" value="LPLAT_AGPAT-like"/>
    <property type="match status" value="1"/>
</dbReference>
<gene>
    <name evidence="2" type="ORF">S06H3_03540</name>
</gene>
<organism evidence="2">
    <name type="scientific">marine sediment metagenome</name>
    <dbReference type="NCBI Taxonomy" id="412755"/>
    <lineage>
        <taxon>unclassified sequences</taxon>
        <taxon>metagenomes</taxon>
        <taxon>ecological metagenomes</taxon>
    </lineage>
</organism>
<dbReference type="SUPFAM" id="SSF69593">
    <property type="entry name" value="Glycerol-3-phosphate (1)-acyltransferase"/>
    <property type="match status" value="1"/>
</dbReference>
<dbReference type="Pfam" id="PF01553">
    <property type="entry name" value="Acyltransferase"/>
    <property type="match status" value="1"/>
</dbReference>
<dbReference type="GO" id="GO:0016746">
    <property type="term" value="F:acyltransferase activity"/>
    <property type="evidence" value="ECO:0007669"/>
    <property type="project" value="InterPro"/>
</dbReference>
<feature type="domain" description="Phospholipid/glycerol acyltransferase" evidence="1">
    <location>
        <begin position="1"/>
        <end position="38"/>
    </location>
</feature>
<dbReference type="InterPro" id="IPR002123">
    <property type="entry name" value="Plipid/glycerol_acylTrfase"/>
</dbReference>